<dbReference type="FunFam" id="1.20.1740.10:FF:000003">
    <property type="entry name" value="Y+L amino acid transporter 1 isoform X1"/>
    <property type="match status" value="1"/>
</dbReference>
<keyword evidence="6" id="KW-1133">Transmembrane helix</keyword>
<dbReference type="RefSeq" id="XP_040159732.1">
    <property type="nucleotide sequence ID" value="XM_040303798.1"/>
</dbReference>
<dbReference type="KEGG" id="aara:120898241"/>
<evidence type="ECO:0000256" key="4">
    <source>
        <dbReference type="ARBA" id="ARBA00022475"/>
    </source>
</evidence>
<evidence type="ECO:0000313" key="8">
    <source>
        <dbReference type="EnsemblMetazoa" id="AARA001504-PA"/>
    </source>
</evidence>
<dbReference type="VEuPathDB" id="VectorBase:AARA21_009550"/>
<evidence type="ECO:0000256" key="6">
    <source>
        <dbReference type="ARBA" id="ARBA00022989"/>
    </source>
</evidence>
<evidence type="ECO:0000256" key="5">
    <source>
        <dbReference type="ARBA" id="ARBA00022692"/>
    </source>
</evidence>
<accession>A0A182HJS9</accession>
<keyword evidence="9" id="KW-1185">Reference proteome</keyword>
<dbReference type="CTD" id="43265"/>
<protein>
    <recommendedName>
        <fullName evidence="10">Amino acid permease/ SLC12A domain-containing protein</fullName>
    </recommendedName>
</protein>
<comment type="similarity">
    <text evidence="2">Belongs to the amino acid-polyamine-organocation (APC) superfamily. L-type amino acid transporter (LAT) (TC 2.A.3.8) family.</text>
</comment>
<name>A0A182HJS9_ANOAR</name>
<dbReference type="GO" id="GO:0005886">
    <property type="term" value="C:plasma membrane"/>
    <property type="evidence" value="ECO:0007669"/>
    <property type="project" value="UniProtKB-SubCell"/>
</dbReference>
<dbReference type="Gene3D" id="1.20.1740.10">
    <property type="entry name" value="Amino acid/polyamine transporter I"/>
    <property type="match status" value="1"/>
</dbReference>
<dbReference type="InterPro" id="IPR002293">
    <property type="entry name" value="AA/rel_permease1"/>
</dbReference>
<reference evidence="8" key="1">
    <citation type="submission" date="2022-08" db="UniProtKB">
        <authorList>
            <consortium name="EnsemblMetazoa"/>
        </authorList>
    </citation>
    <scope>IDENTIFICATION</scope>
    <source>
        <strain evidence="8">Dongola</strain>
    </source>
</reference>
<keyword evidence="7" id="KW-0472">Membrane</keyword>
<dbReference type="GeneID" id="120898241"/>
<evidence type="ECO:0000313" key="9">
    <source>
        <dbReference type="Proteomes" id="UP000075840"/>
    </source>
</evidence>
<dbReference type="VEuPathDB" id="VectorBase:AARA001504"/>
<evidence type="ECO:0000256" key="2">
    <source>
        <dbReference type="ARBA" id="ARBA00007040"/>
    </source>
</evidence>
<dbReference type="EnsemblMetazoa" id="AARA001504-RA">
    <property type="protein sequence ID" value="AARA001504-PA"/>
    <property type="gene ID" value="AARA001504"/>
</dbReference>
<evidence type="ECO:0008006" key="10">
    <source>
        <dbReference type="Google" id="ProtNLM"/>
    </source>
</evidence>
<dbReference type="Pfam" id="PF13520">
    <property type="entry name" value="AA_permease_2"/>
    <property type="match status" value="1"/>
</dbReference>
<proteinExistence type="inferred from homology"/>
<dbReference type="EMBL" id="APCN01002208">
    <property type="status" value="NOT_ANNOTATED_CDS"/>
    <property type="molecule type" value="Genomic_DNA"/>
</dbReference>
<dbReference type="GO" id="GO:0015179">
    <property type="term" value="F:L-amino acid transmembrane transporter activity"/>
    <property type="evidence" value="ECO:0007669"/>
    <property type="project" value="TreeGrafter"/>
</dbReference>
<dbReference type="AlphaFoldDB" id="A0A182HJS9"/>
<dbReference type="PANTHER" id="PTHR11785">
    <property type="entry name" value="AMINO ACID TRANSPORTER"/>
    <property type="match status" value="1"/>
</dbReference>
<evidence type="ECO:0000256" key="1">
    <source>
        <dbReference type="ARBA" id="ARBA00004651"/>
    </source>
</evidence>
<sequence length="569" mass="62023">MSTFFLRANFCESTVYGFVLRLQFSVYPEPTNSSFRHVGHTMPLKQRNAVLELHSPTEDQLVSPSVGSVATDFGSITDDGQSTMASTEKAESSAPADPDKVKMKKSLGLLEGVAIILGIILGSGIFISPKGVLQEVGSVGTSLVIWVLCGVLSMIGALCYAELGTAIPKSGGDYAYIYEAYGPLPAFLYLWDATVIFVPSTNAIMGLTFASYVFQPLFAAGCSVPTIGLQLFAAVTICALTYINAYDVRVTTKMQNVFMFTKIGALVLVIVVGVVWMAMAEGGMDNFENAFDGTETDPGKISVAFYSGIFSYAGWNYLNFMTEELRDPYKNLPRAIYISLPLVTAIYVLANMAYVAVLTPQAILASDAIAVTFAQRAMSYGAFVMPILVAIAAFGGLSVHIMTSSRMCFVGARNGHMPEILSHINVNRFTPMPSLVFLCALSLLYLFISDVYVLITYSSIVESFFIMLSVSAVLYFRYTRPDIHRPIRVPLWVPTVFCIICAFLLIVPCYVAPYEVGMGVALTLAGIPVYYVGVAWKNKPKAFTDALARVTQFCQKMFMTAKEEVDADE</sequence>
<evidence type="ECO:0000256" key="3">
    <source>
        <dbReference type="ARBA" id="ARBA00022448"/>
    </source>
</evidence>
<organism evidence="8 9">
    <name type="scientific">Anopheles arabiensis</name>
    <name type="common">Mosquito</name>
    <dbReference type="NCBI Taxonomy" id="7173"/>
    <lineage>
        <taxon>Eukaryota</taxon>
        <taxon>Metazoa</taxon>
        <taxon>Ecdysozoa</taxon>
        <taxon>Arthropoda</taxon>
        <taxon>Hexapoda</taxon>
        <taxon>Insecta</taxon>
        <taxon>Pterygota</taxon>
        <taxon>Neoptera</taxon>
        <taxon>Endopterygota</taxon>
        <taxon>Diptera</taxon>
        <taxon>Nematocera</taxon>
        <taxon>Culicoidea</taxon>
        <taxon>Culicidae</taxon>
        <taxon>Anophelinae</taxon>
        <taxon>Anopheles</taxon>
    </lineage>
</organism>
<dbReference type="Proteomes" id="UP000075840">
    <property type="component" value="Unassembled WGS sequence"/>
</dbReference>
<evidence type="ECO:0000256" key="7">
    <source>
        <dbReference type="ARBA" id="ARBA00023136"/>
    </source>
</evidence>
<keyword evidence="3" id="KW-0813">Transport</keyword>
<dbReference type="PANTHER" id="PTHR11785:SF535">
    <property type="entry name" value="GH08870P"/>
    <property type="match status" value="1"/>
</dbReference>
<comment type="subcellular location">
    <subcellularLocation>
        <location evidence="1">Cell membrane</location>
        <topology evidence="1">Multi-pass membrane protein</topology>
    </subcellularLocation>
</comment>
<keyword evidence="5" id="KW-0812">Transmembrane</keyword>
<dbReference type="InterPro" id="IPR050598">
    <property type="entry name" value="AminoAcid_Transporter"/>
</dbReference>
<keyword evidence="4" id="KW-1003">Cell membrane</keyword>